<keyword evidence="1" id="KW-0472">Membrane</keyword>
<name>A0A0K9YW27_9BACL</name>
<dbReference type="EMBL" id="BJON01000034">
    <property type="protein sequence ID" value="GED72774.1"/>
    <property type="molecule type" value="Genomic_DNA"/>
</dbReference>
<feature type="domain" description="LysM" evidence="2">
    <location>
        <begin position="57"/>
        <end position="108"/>
    </location>
</feature>
<sequence>MNVMTVHNRFEEQEARRVRFGITRGQALLFLATFALFFYLLTELVFASGQAAEIHIKEVTVRSGDSLWSIAVRYQEEANMGVHELILAIKKANDLQGALIYPGQTLIIPVSE</sequence>
<evidence type="ECO:0000313" key="5">
    <source>
        <dbReference type="Proteomes" id="UP000036834"/>
    </source>
</evidence>
<organism evidence="4 5">
    <name type="scientific">Brevibacillus reuszeri</name>
    <dbReference type="NCBI Taxonomy" id="54915"/>
    <lineage>
        <taxon>Bacteria</taxon>
        <taxon>Bacillati</taxon>
        <taxon>Bacillota</taxon>
        <taxon>Bacilli</taxon>
        <taxon>Bacillales</taxon>
        <taxon>Paenibacillaceae</taxon>
        <taxon>Brevibacillus</taxon>
    </lineage>
</organism>
<dbReference type="CDD" id="cd00118">
    <property type="entry name" value="LysM"/>
    <property type="match status" value="1"/>
</dbReference>
<dbReference type="SUPFAM" id="SSF54106">
    <property type="entry name" value="LysM domain"/>
    <property type="match status" value="1"/>
</dbReference>
<feature type="transmembrane region" description="Helical" evidence="1">
    <location>
        <begin position="21"/>
        <end position="41"/>
    </location>
</feature>
<proteinExistence type="predicted"/>
<dbReference type="Gene3D" id="3.10.350.10">
    <property type="entry name" value="LysM domain"/>
    <property type="match status" value="1"/>
</dbReference>
<evidence type="ECO:0000259" key="2">
    <source>
        <dbReference type="PROSITE" id="PS51782"/>
    </source>
</evidence>
<dbReference type="Proteomes" id="UP000319578">
    <property type="component" value="Unassembled WGS sequence"/>
</dbReference>
<reference evidence="4" key="2">
    <citation type="submission" date="2015-07" db="EMBL/GenBank/DDBJ databases">
        <title>MeaNS - Measles Nucleotide Surveillance Program.</title>
        <authorList>
            <person name="Tran T."/>
            <person name="Druce J."/>
        </authorList>
    </citation>
    <scope>NUCLEOTIDE SEQUENCE</scope>
    <source>
        <strain evidence="4">DSM 9887</strain>
    </source>
</reference>
<reference evidence="5" key="1">
    <citation type="submission" date="2015-07" db="EMBL/GenBank/DDBJ databases">
        <title>Genome sequencing project for genomic taxonomy and phylogenomics of Bacillus-like bacteria.</title>
        <authorList>
            <person name="Liu B."/>
            <person name="Wang J."/>
            <person name="Zhu Y."/>
            <person name="Liu G."/>
            <person name="Chen Q."/>
            <person name="Chen Z."/>
            <person name="Lan J."/>
            <person name="Che J."/>
            <person name="Ge C."/>
            <person name="Shi H."/>
            <person name="Pan Z."/>
            <person name="Liu X."/>
        </authorList>
    </citation>
    <scope>NUCLEOTIDE SEQUENCE [LARGE SCALE GENOMIC DNA]</scope>
    <source>
        <strain evidence="5">DSM 9887</strain>
    </source>
</reference>
<dbReference type="InterPro" id="IPR036779">
    <property type="entry name" value="LysM_dom_sf"/>
</dbReference>
<evidence type="ECO:0000313" key="4">
    <source>
        <dbReference type="EMBL" id="KNB72878.1"/>
    </source>
</evidence>
<dbReference type="OrthoDB" id="9801998at2"/>
<dbReference type="RefSeq" id="WP_049738925.1">
    <property type="nucleotide sequence ID" value="NZ_BJON01000034.1"/>
</dbReference>
<dbReference type="AlphaFoldDB" id="A0A0K9YW27"/>
<dbReference type="Proteomes" id="UP000036834">
    <property type="component" value="Unassembled WGS sequence"/>
</dbReference>
<dbReference type="EMBL" id="LGIQ01000007">
    <property type="protein sequence ID" value="KNB72878.1"/>
    <property type="molecule type" value="Genomic_DNA"/>
</dbReference>
<protein>
    <submittedName>
        <fullName evidence="4">Peptidoglycan-binding protein LysM</fullName>
    </submittedName>
</protein>
<dbReference type="PROSITE" id="PS51782">
    <property type="entry name" value="LYSM"/>
    <property type="match status" value="1"/>
</dbReference>
<dbReference type="STRING" id="54915.ADS79_13675"/>
<dbReference type="InterPro" id="IPR018392">
    <property type="entry name" value="LysM"/>
</dbReference>
<comment type="caution">
    <text evidence="4">The sequence shown here is derived from an EMBL/GenBank/DDBJ whole genome shotgun (WGS) entry which is preliminary data.</text>
</comment>
<keyword evidence="1" id="KW-1133">Transmembrane helix</keyword>
<keyword evidence="6" id="KW-1185">Reference proteome</keyword>
<dbReference type="SMART" id="SM00257">
    <property type="entry name" value="LysM"/>
    <property type="match status" value="1"/>
</dbReference>
<keyword evidence="1" id="KW-0812">Transmembrane</keyword>
<dbReference type="Pfam" id="PF01476">
    <property type="entry name" value="LysM"/>
    <property type="match status" value="1"/>
</dbReference>
<accession>A0A0K9YW27</accession>
<dbReference type="PATRIC" id="fig|54915.3.peg.1738"/>
<evidence type="ECO:0000256" key="1">
    <source>
        <dbReference type="SAM" id="Phobius"/>
    </source>
</evidence>
<evidence type="ECO:0000313" key="3">
    <source>
        <dbReference type="EMBL" id="GED72774.1"/>
    </source>
</evidence>
<gene>
    <name evidence="4" type="ORF">ADS79_13675</name>
    <name evidence="3" type="ORF">BRE01_64760</name>
</gene>
<evidence type="ECO:0000313" key="6">
    <source>
        <dbReference type="Proteomes" id="UP000319578"/>
    </source>
</evidence>
<reference evidence="3 6" key="3">
    <citation type="submission" date="2019-06" db="EMBL/GenBank/DDBJ databases">
        <title>Whole genome shotgun sequence of Brevibacillus reuszeri NBRC 15719.</title>
        <authorList>
            <person name="Hosoyama A."/>
            <person name="Uohara A."/>
            <person name="Ohji S."/>
            <person name="Ichikawa N."/>
        </authorList>
    </citation>
    <scope>NUCLEOTIDE SEQUENCE [LARGE SCALE GENOMIC DNA]</scope>
    <source>
        <strain evidence="3 6">NBRC 15719</strain>
    </source>
</reference>